<feature type="compositionally biased region" description="Polar residues" evidence="1">
    <location>
        <begin position="166"/>
        <end position="178"/>
    </location>
</feature>
<feature type="non-terminal residue" evidence="2">
    <location>
        <position position="1"/>
    </location>
</feature>
<feature type="compositionally biased region" description="Basic and acidic residues" evidence="1">
    <location>
        <begin position="146"/>
        <end position="159"/>
    </location>
</feature>
<organism evidence="2 3">
    <name type="scientific">Acaulospora morrowiae</name>
    <dbReference type="NCBI Taxonomy" id="94023"/>
    <lineage>
        <taxon>Eukaryota</taxon>
        <taxon>Fungi</taxon>
        <taxon>Fungi incertae sedis</taxon>
        <taxon>Mucoromycota</taxon>
        <taxon>Glomeromycotina</taxon>
        <taxon>Glomeromycetes</taxon>
        <taxon>Diversisporales</taxon>
        <taxon>Acaulosporaceae</taxon>
        <taxon>Acaulospora</taxon>
    </lineage>
</organism>
<gene>
    <name evidence="2" type="ORF">AMORRO_LOCUS14439</name>
</gene>
<feature type="region of interest" description="Disordered" evidence="1">
    <location>
        <begin position="128"/>
        <end position="204"/>
    </location>
</feature>
<name>A0A9N9IH49_9GLOM</name>
<dbReference type="AlphaFoldDB" id="A0A9N9IH49"/>
<reference evidence="2" key="1">
    <citation type="submission" date="2021-06" db="EMBL/GenBank/DDBJ databases">
        <authorList>
            <person name="Kallberg Y."/>
            <person name="Tangrot J."/>
            <person name="Rosling A."/>
        </authorList>
    </citation>
    <scope>NUCLEOTIDE SEQUENCE</scope>
    <source>
        <strain evidence="2">CL551</strain>
    </source>
</reference>
<dbReference type="OrthoDB" id="2404656at2759"/>
<proteinExistence type="predicted"/>
<dbReference type="Proteomes" id="UP000789342">
    <property type="component" value="Unassembled WGS sequence"/>
</dbReference>
<evidence type="ECO:0000313" key="3">
    <source>
        <dbReference type="Proteomes" id="UP000789342"/>
    </source>
</evidence>
<keyword evidence="3" id="KW-1185">Reference proteome</keyword>
<protein>
    <submittedName>
        <fullName evidence="2">15728_t:CDS:1</fullName>
    </submittedName>
</protein>
<accession>A0A9N9IH49</accession>
<evidence type="ECO:0000313" key="2">
    <source>
        <dbReference type="EMBL" id="CAG8736885.1"/>
    </source>
</evidence>
<comment type="caution">
    <text evidence="2">The sequence shown here is derived from an EMBL/GenBank/DDBJ whole genome shotgun (WGS) entry which is preliminary data.</text>
</comment>
<evidence type="ECO:0000256" key="1">
    <source>
        <dbReference type="SAM" id="MobiDB-lite"/>
    </source>
</evidence>
<sequence>RWAIAAKNISVKASKIYYYGDKRNGKIRSWTTRRNNHLSNLSASWDQLQTDAVKAFWLNINLEKAEIERQLSETILGQKLIELRQKEVDIELSKAEFVIRHSMTGNKGHELLNNQKLKYMKNLDDDEEIELGEPSTSKSRKRKPVRSNDDLTETDKTDDSEYFPSDNDTFDPSDSSCSDHNHKKASNINQKIDKGKKRADVKETRSINICRTQTRNRKVLRTPSPRSTNKANLIITPEKPSLSEKSAQYIHNHIAIKTNEQHAILKTEGVSIKIPDAIYNWLVKTIKKEFKTAIMVPFEPEECENLHHFRQICESVLYDLIVPLFKALQSEYPEYKFSWIEFEVKSIREIAKVFPGFDLIINKADGIGTKVSCDHAVVFIEVSGRPGKQDETHIEGDAEKLLKEATFGLVSLLRNYLDKPAEVAKNVH</sequence>
<dbReference type="EMBL" id="CAJVPV010028629">
    <property type="protein sequence ID" value="CAG8736885.1"/>
    <property type="molecule type" value="Genomic_DNA"/>
</dbReference>
<feature type="non-terminal residue" evidence="2">
    <location>
        <position position="428"/>
    </location>
</feature>